<keyword evidence="3" id="KW-1185">Reference proteome</keyword>
<sequence>MGEDRDRRQAMQANLAWRRDRDEQLAAPNTDSSQPDGPRRTEPVQNGACVHTLGG</sequence>
<proteinExistence type="predicted"/>
<name>A0A511DS61_9PSEU</name>
<comment type="caution">
    <text evidence="2">The sequence shown here is derived from an EMBL/GenBank/DDBJ whole genome shotgun (WGS) entry which is preliminary data.</text>
</comment>
<evidence type="ECO:0000313" key="2">
    <source>
        <dbReference type="EMBL" id="GEL27137.1"/>
    </source>
</evidence>
<feature type="region of interest" description="Disordered" evidence="1">
    <location>
        <begin position="1"/>
        <end position="55"/>
    </location>
</feature>
<dbReference type="Proteomes" id="UP000321685">
    <property type="component" value="Unassembled WGS sequence"/>
</dbReference>
<accession>A0A511DS61</accession>
<protein>
    <submittedName>
        <fullName evidence="2">Uncharacterized protein</fullName>
    </submittedName>
</protein>
<evidence type="ECO:0000256" key="1">
    <source>
        <dbReference type="SAM" id="MobiDB-lite"/>
    </source>
</evidence>
<dbReference type="AlphaFoldDB" id="A0A511DS61"/>
<reference evidence="2 3" key="1">
    <citation type="submission" date="2019-07" db="EMBL/GenBank/DDBJ databases">
        <title>Whole genome shotgun sequence of Pseudonocardia sulfidoxydans NBRC 16205.</title>
        <authorList>
            <person name="Hosoyama A."/>
            <person name="Uohara A."/>
            <person name="Ohji S."/>
            <person name="Ichikawa N."/>
        </authorList>
    </citation>
    <scope>NUCLEOTIDE SEQUENCE [LARGE SCALE GENOMIC DNA]</scope>
    <source>
        <strain evidence="2 3">NBRC 16205</strain>
    </source>
</reference>
<organism evidence="2 3">
    <name type="scientific">Pseudonocardia sulfidoxydans NBRC 16205</name>
    <dbReference type="NCBI Taxonomy" id="1223511"/>
    <lineage>
        <taxon>Bacteria</taxon>
        <taxon>Bacillati</taxon>
        <taxon>Actinomycetota</taxon>
        <taxon>Actinomycetes</taxon>
        <taxon>Pseudonocardiales</taxon>
        <taxon>Pseudonocardiaceae</taxon>
        <taxon>Pseudonocardia</taxon>
    </lineage>
</organism>
<dbReference type="EMBL" id="BJVJ01000158">
    <property type="protein sequence ID" value="GEL27137.1"/>
    <property type="molecule type" value="Genomic_DNA"/>
</dbReference>
<gene>
    <name evidence="2" type="ORF">PSU4_60910</name>
</gene>
<evidence type="ECO:0000313" key="3">
    <source>
        <dbReference type="Proteomes" id="UP000321685"/>
    </source>
</evidence>